<reference evidence="1 2" key="2">
    <citation type="journal article" date="2022" name="Mol. Ecol. Resour.">
        <title>The genomes of chicory, endive, great burdock and yacon provide insights into Asteraceae paleo-polyploidization history and plant inulin production.</title>
        <authorList>
            <person name="Fan W."/>
            <person name="Wang S."/>
            <person name="Wang H."/>
            <person name="Wang A."/>
            <person name="Jiang F."/>
            <person name="Liu H."/>
            <person name="Zhao H."/>
            <person name="Xu D."/>
            <person name="Zhang Y."/>
        </authorList>
    </citation>
    <scope>NUCLEOTIDE SEQUENCE [LARGE SCALE GENOMIC DNA]</scope>
    <source>
        <strain evidence="2">cv. Yunnan</strain>
        <tissue evidence="1">Leaves</tissue>
    </source>
</reference>
<evidence type="ECO:0000313" key="1">
    <source>
        <dbReference type="EMBL" id="KAI3797417.1"/>
    </source>
</evidence>
<evidence type="ECO:0000313" key="2">
    <source>
        <dbReference type="Proteomes" id="UP001056120"/>
    </source>
</evidence>
<comment type="caution">
    <text evidence="1">The sequence shown here is derived from an EMBL/GenBank/DDBJ whole genome shotgun (WGS) entry which is preliminary data.</text>
</comment>
<gene>
    <name evidence="1" type="ORF">L1987_32674</name>
</gene>
<reference evidence="2" key="1">
    <citation type="journal article" date="2022" name="Mol. Ecol. Resour.">
        <title>The genomes of chicory, endive, great burdock and yacon provide insights into Asteraceae palaeo-polyploidization history and plant inulin production.</title>
        <authorList>
            <person name="Fan W."/>
            <person name="Wang S."/>
            <person name="Wang H."/>
            <person name="Wang A."/>
            <person name="Jiang F."/>
            <person name="Liu H."/>
            <person name="Zhao H."/>
            <person name="Xu D."/>
            <person name="Zhang Y."/>
        </authorList>
    </citation>
    <scope>NUCLEOTIDE SEQUENCE [LARGE SCALE GENOMIC DNA]</scope>
    <source>
        <strain evidence="2">cv. Yunnan</strain>
    </source>
</reference>
<protein>
    <submittedName>
        <fullName evidence="1">Uncharacterized protein</fullName>
    </submittedName>
</protein>
<keyword evidence="2" id="KW-1185">Reference proteome</keyword>
<dbReference type="Proteomes" id="UP001056120">
    <property type="component" value="Linkage Group LG11"/>
</dbReference>
<sequence>MFLGLDADSFDLDSIIKSYVRRGNIGLTYVDFMSLHRFINDLFFGQEGLEKAGCKEEQNETGLMKVFKVFNAGGGGDMAFTVNLSPAFTRLHYSQKFPSHSIIHNNHNGLALQLPPVKSPSIRVRVSSPSYLFQDFYVNAVPLIFSMDLNYEIYMEEEPDLDLVG</sequence>
<accession>A0ACB9HP77</accession>
<organism evidence="1 2">
    <name type="scientific">Smallanthus sonchifolius</name>
    <dbReference type="NCBI Taxonomy" id="185202"/>
    <lineage>
        <taxon>Eukaryota</taxon>
        <taxon>Viridiplantae</taxon>
        <taxon>Streptophyta</taxon>
        <taxon>Embryophyta</taxon>
        <taxon>Tracheophyta</taxon>
        <taxon>Spermatophyta</taxon>
        <taxon>Magnoliopsida</taxon>
        <taxon>eudicotyledons</taxon>
        <taxon>Gunneridae</taxon>
        <taxon>Pentapetalae</taxon>
        <taxon>asterids</taxon>
        <taxon>campanulids</taxon>
        <taxon>Asterales</taxon>
        <taxon>Asteraceae</taxon>
        <taxon>Asteroideae</taxon>
        <taxon>Heliantheae alliance</taxon>
        <taxon>Millerieae</taxon>
        <taxon>Smallanthus</taxon>
    </lineage>
</organism>
<dbReference type="EMBL" id="CM042028">
    <property type="protein sequence ID" value="KAI3797417.1"/>
    <property type="molecule type" value="Genomic_DNA"/>
</dbReference>
<proteinExistence type="predicted"/>
<name>A0ACB9HP77_9ASTR</name>